<dbReference type="InterPro" id="IPR008995">
    <property type="entry name" value="Mo/tungstate-bd_C_term_dom"/>
</dbReference>
<evidence type="ECO:0000313" key="5">
    <source>
        <dbReference type="EMBL" id="PIE31268.1"/>
    </source>
</evidence>
<dbReference type="PROSITE" id="PS00211">
    <property type="entry name" value="ABC_TRANSPORTER_1"/>
    <property type="match status" value="1"/>
</dbReference>
<dbReference type="InterPro" id="IPR047641">
    <property type="entry name" value="ABC_transpr_MalK/UgpC-like"/>
</dbReference>
<dbReference type="InterPro" id="IPR003439">
    <property type="entry name" value="ABC_transporter-like_ATP-bd"/>
</dbReference>
<dbReference type="AlphaFoldDB" id="A0A2G6K6E6"/>
<evidence type="ECO:0000259" key="4">
    <source>
        <dbReference type="PROSITE" id="PS50893"/>
    </source>
</evidence>
<sequence length="271" mass="30939">MCFVNVLHRRSNYNVYDNITYGLRYQSSDPKESHSWVEWLMEELNIQNLAKRTITNLSGGEKQRVALARSLAIHPSIVLLDEPLSALDPNFREDLRDLLKKLHHDLKTTFLMVTHDFAEAIFLGDRTAIMRCGSIEQIDTVSQVFQRPATPFVAEFVGMKNVFSAVFHGTKALVQDLESQLKASPDTRHRHIGIRAEDILVGQNLPTDNGWNCFEGRIVNISNLGLYHEVTLRTEDVTFKALLTGRTMLNAQRQDRDPIQFAIDPSHIHTF</sequence>
<gene>
    <name evidence="5" type="ORF">CSA56_18785</name>
</gene>
<accession>A0A2G6K6E6</accession>
<keyword evidence="1" id="KW-1003">Cell membrane</keyword>
<keyword evidence="5" id="KW-0547">Nucleotide-binding</keyword>
<feature type="domain" description="ABC transporter" evidence="4">
    <location>
        <begin position="1"/>
        <end position="157"/>
    </location>
</feature>
<dbReference type="EMBL" id="PDSK01000158">
    <property type="protein sequence ID" value="PIE31268.1"/>
    <property type="molecule type" value="Genomic_DNA"/>
</dbReference>
<dbReference type="SUPFAM" id="SSF50331">
    <property type="entry name" value="MOP-like"/>
    <property type="match status" value="1"/>
</dbReference>
<evidence type="ECO:0000256" key="2">
    <source>
        <dbReference type="ARBA" id="ARBA00022967"/>
    </source>
</evidence>
<dbReference type="InterPro" id="IPR027417">
    <property type="entry name" value="P-loop_NTPase"/>
</dbReference>
<keyword evidence="5" id="KW-0067">ATP-binding</keyword>
<evidence type="ECO:0000256" key="1">
    <source>
        <dbReference type="ARBA" id="ARBA00022475"/>
    </source>
</evidence>
<protein>
    <submittedName>
        <fullName evidence="5">Fe3+/spermidine/putrescine ABC transporter ATP-binding protein</fullName>
    </submittedName>
</protein>
<dbReference type="PANTHER" id="PTHR43875:SF15">
    <property type="entry name" value="TREHALOSE IMPORT ATP-BINDING PROTEIN SUGC"/>
    <property type="match status" value="1"/>
</dbReference>
<keyword evidence="2" id="KW-1278">Translocase</keyword>
<proteinExistence type="predicted"/>
<dbReference type="Proteomes" id="UP000230821">
    <property type="component" value="Unassembled WGS sequence"/>
</dbReference>
<dbReference type="GO" id="GO:0016887">
    <property type="term" value="F:ATP hydrolysis activity"/>
    <property type="evidence" value="ECO:0007669"/>
    <property type="project" value="InterPro"/>
</dbReference>
<dbReference type="PROSITE" id="PS50893">
    <property type="entry name" value="ABC_TRANSPORTER_2"/>
    <property type="match status" value="1"/>
</dbReference>
<dbReference type="Gene3D" id="3.40.50.300">
    <property type="entry name" value="P-loop containing nucleotide triphosphate hydrolases"/>
    <property type="match status" value="1"/>
</dbReference>
<reference evidence="5 6" key="1">
    <citation type="submission" date="2017-10" db="EMBL/GenBank/DDBJ databases">
        <title>Novel microbial diversity and functional potential in the marine mammal oral microbiome.</title>
        <authorList>
            <person name="Dudek N.K."/>
            <person name="Sun C.L."/>
            <person name="Burstein D."/>
            <person name="Kantor R.S."/>
            <person name="Aliaga Goltsman D.S."/>
            <person name="Bik E.M."/>
            <person name="Thomas B.C."/>
            <person name="Banfield J.F."/>
            <person name="Relman D.A."/>
        </authorList>
    </citation>
    <scope>NUCLEOTIDE SEQUENCE [LARGE SCALE GENOMIC DNA]</scope>
    <source>
        <strain evidence="5">DOLJORAL78_47_16</strain>
    </source>
</reference>
<dbReference type="PANTHER" id="PTHR43875">
    <property type="entry name" value="MALTODEXTRIN IMPORT ATP-BINDING PROTEIN MSMX"/>
    <property type="match status" value="1"/>
</dbReference>
<organism evidence="5 6">
    <name type="scientific">candidate division KSB3 bacterium</name>
    <dbReference type="NCBI Taxonomy" id="2044937"/>
    <lineage>
        <taxon>Bacteria</taxon>
        <taxon>candidate division KSB3</taxon>
    </lineage>
</organism>
<name>A0A2G6K6E6_9BACT</name>
<dbReference type="SUPFAM" id="SSF52540">
    <property type="entry name" value="P-loop containing nucleoside triphosphate hydrolases"/>
    <property type="match status" value="1"/>
</dbReference>
<dbReference type="InterPro" id="IPR017871">
    <property type="entry name" value="ABC_transporter-like_CS"/>
</dbReference>
<dbReference type="Pfam" id="PF00005">
    <property type="entry name" value="ABC_tran"/>
    <property type="match status" value="1"/>
</dbReference>
<comment type="caution">
    <text evidence="5">The sequence shown here is derived from an EMBL/GenBank/DDBJ whole genome shotgun (WGS) entry which is preliminary data.</text>
</comment>
<evidence type="ECO:0000313" key="6">
    <source>
        <dbReference type="Proteomes" id="UP000230821"/>
    </source>
</evidence>
<evidence type="ECO:0000256" key="3">
    <source>
        <dbReference type="ARBA" id="ARBA00023136"/>
    </source>
</evidence>
<dbReference type="GO" id="GO:0055052">
    <property type="term" value="C:ATP-binding cassette (ABC) transporter complex, substrate-binding subunit-containing"/>
    <property type="evidence" value="ECO:0007669"/>
    <property type="project" value="TreeGrafter"/>
</dbReference>
<keyword evidence="3" id="KW-0472">Membrane</keyword>
<dbReference type="GO" id="GO:0005524">
    <property type="term" value="F:ATP binding"/>
    <property type="evidence" value="ECO:0007669"/>
    <property type="project" value="UniProtKB-KW"/>
</dbReference>